<dbReference type="InterPro" id="IPR004304">
    <property type="entry name" value="FmdA_AmdA"/>
</dbReference>
<dbReference type="Pfam" id="PF03069">
    <property type="entry name" value="FmdA_AmdA"/>
    <property type="match status" value="2"/>
</dbReference>
<dbReference type="SUPFAM" id="SSF141130">
    <property type="entry name" value="Acetamidase/Formamidase-like"/>
    <property type="match status" value="1"/>
</dbReference>
<reference evidence="1 2" key="1">
    <citation type="submission" date="2024-03" db="EMBL/GenBank/DDBJ databases">
        <title>Human intestinal bacterial collection.</title>
        <authorList>
            <person name="Pauvert C."/>
            <person name="Hitch T.C.A."/>
            <person name="Clavel T."/>
        </authorList>
    </citation>
    <scope>NUCLEOTIDE SEQUENCE [LARGE SCALE GENOMIC DNA]</scope>
    <source>
        <strain evidence="1 2">CLA-SR-H021</strain>
    </source>
</reference>
<organism evidence="1 2">
    <name type="scientific">Enterocloster hominis</name>
    <name type="common">ex Hitch et al. 2024</name>
    <dbReference type="NCBI Taxonomy" id="1917870"/>
    <lineage>
        <taxon>Bacteria</taxon>
        <taxon>Bacillati</taxon>
        <taxon>Bacillota</taxon>
        <taxon>Clostridia</taxon>
        <taxon>Lachnospirales</taxon>
        <taxon>Lachnospiraceae</taxon>
        <taxon>Enterocloster</taxon>
    </lineage>
</organism>
<protein>
    <submittedName>
        <fullName evidence="1">Acetamidase/formamidase family protein</fullName>
    </submittedName>
</protein>
<dbReference type="EMBL" id="JBBMFM010000048">
    <property type="protein sequence ID" value="MEQ2426027.1"/>
    <property type="molecule type" value="Genomic_DNA"/>
</dbReference>
<name>A0ABV1D8T5_9FIRM</name>
<evidence type="ECO:0000313" key="1">
    <source>
        <dbReference type="EMBL" id="MEQ2426027.1"/>
    </source>
</evidence>
<proteinExistence type="predicted"/>
<dbReference type="Proteomes" id="UP001454086">
    <property type="component" value="Unassembled WGS sequence"/>
</dbReference>
<comment type="caution">
    <text evidence="1">The sequence shown here is derived from an EMBL/GenBank/DDBJ whole genome shotgun (WGS) entry which is preliminary data.</text>
</comment>
<accession>A0ABV1D8T5</accession>
<sequence>MSAKQTVMVNSFTNGVLDPQKEMLGPVKDGGRIVANTAAGCWGPMITPELRGGHEVTQPVFVEGAEPGDAIAIRIESIQVTSDATASGNDRTIEGRFIGDPFVARVCPGCGTRNPSSHIEGIGPDAVRCDKCGAPVAPFAFTNGYTMVFDPDRQVGLTVDKKAADSIGADGRHYMQTPDQSIQNPVVALAPSDLPGIATRLRPFIGQLGTTPARPLPDSHNAGDFGSFLLGAPHEYCQTEESLRDKTDGHMDINKVRAGAVLICPVKVKGGGIYVGDVHAMQGEGEIAGHTCDVSGVVTLRVHVIHGLAIDGPLLLPLPEDVPYLAKPLTGHEKAVVQREAEKWGQAGFEDSAPIAVIGTGANLNLAIDNGLSRAAGLFDMSVPEVQNRVTISGAIEIGRAPGVVTITFRVPRERLARKGLWELVSGQYGLY</sequence>
<dbReference type="Gene3D" id="2.60.120.580">
    <property type="entry name" value="Acetamidase/Formamidase-like domains"/>
    <property type="match status" value="2"/>
</dbReference>
<dbReference type="PANTHER" id="PTHR31891:SF1">
    <property type="entry name" value="FORMAMIDASE C869.04-RELATED"/>
    <property type="match status" value="1"/>
</dbReference>
<dbReference type="PANTHER" id="PTHR31891">
    <property type="entry name" value="FORMAMIDASE C869.04-RELATED"/>
    <property type="match status" value="1"/>
</dbReference>
<dbReference type="RefSeq" id="WP_008719361.1">
    <property type="nucleotide sequence ID" value="NZ_JBBMFM010000048.1"/>
</dbReference>
<evidence type="ECO:0000313" key="2">
    <source>
        <dbReference type="Proteomes" id="UP001454086"/>
    </source>
</evidence>
<keyword evidence="2" id="KW-1185">Reference proteome</keyword>
<gene>
    <name evidence="1" type="ORF">WMQ36_13700</name>
</gene>